<dbReference type="eggNOG" id="KOG1987">
    <property type="taxonomic scope" value="Eukaryota"/>
</dbReference>
<dbReference type="CDD" id="cd00121">
    <property type="entry name" value="MATH"/>
    <property type="match status" value="1"/>
</dbReference>
<sequence>MSNLIKDGAYETRPFSISGYNWTFLIYPNGKKPESTNHVSVYAKIDNSSLIANPKDVYAEIKFFAYRKTDDKYYVYQGTNQSRERKIFIFDLFVVVYSD</sequence>
<dbReference type="OMA" id="ISEYYIH"/>
<name>A0A087FXP7_ARAAL</name>
<dbReference type="InterPro" id="IPR008974">
    <property type="entry name" value="TRAF-like"/>
</dbReference>
<dbReference type="InterPro" id="IPR002083">
    <property type="entry name" value="MATH/TRAF_dom"/>
</dbReference>
<dbReference type="OrthoDB" id="192247at2759"/>
<dbReference type="AlphaFoldDB" id="A0A087FXP7"/>
<organism evidence="2 3">
    <name type="scientific">Arabis alpina</name>
    <name type="common">Alpine rock-cress</name>
    <dbReference type="NCBI Taxonomy" id="50452"/>
    <lineage>
        <taxon>Eukaryota</taxon>
        <taxon>Viridiplantae</taxon>
        <taxon>Streptophyta</taxon>
        <taxon>Embryophyta</taxon>
        <taxon>Tracheophyta</taxon>
        <taxon>Spermatophyta</taxon>
        <taxon>Magnoliopsida</taxon>
        <taxon>eudicotyledons</taxon>
        <taxon>Gunneridae</taxon>
        <taxon>Pentapetalae</taxon>
        <taxon>rosids</taxon>
        <taxon>malvids</taxon>
        <taxon>Brassicales</taxon>
        <taxon>Brassicaceae</taxon>
        <taxon>Arabideae</taxon>
        <taxon>Arabis</taxon>
    </lineage>
</organism>
<feature type="domain" description="MATH" evidence="1">
    <location>
        <begin position="1"/>
        <end position="99"/>
    </location>
</feature>
<dbReference type="SUPFAM" id="SSF49599">
    <property type="entry name" value="TRAF domain-like"/>
    <property type="match status" value="1"/>
</dbReference>
<dbReference type="PANTHER" id="PTHR46162">
    <property type="entry name" value="TRAF-LIKE FAMILY PROTEIN"/>
    <property type="match status" value="1"/>
</dbReference>
<dbReference type="PROSITE" id="PS50144">
    <property type="entry name" value="MATH"/>
    <property type="match status" value="1"/>
</dbReference>
<evidence type="ECO:0000259" key="1">
    <source>
        <dbReference type="PROSITE" id="PS50144"/>
    </source>
</evidence>
<protein>
    <recommendedName>
        <fullName evidence="1">MATH domain-containing protein</fullName>
    </recommendedName>
</protein>
<dbReference type="Gramene" id="KFK22399">
    <property type="protein sequence ID" value="KFK22399"/>
    <property type="gene ID" value="AALP_AAs74153U000200"/>
</dbReference>
<gene>
    <name evidence="2" type="ORF">AALP_AAs74153U000200</name>
</gene>
<dbReference type="EMBL" id="KL989625">
    <property type="protein sequence ID" value="KFK22399.1"/>
    <property type="molecule type" value="Genomic_DNA"/>
</dbReference>
<keyword evidence="3" id="KW-1185">Reference proteome</keyword>
<dbReference type="Gene3D" id="2.60.210.10">
    <property type="entry name" value="Apoptosis, Tumor Necrosis Factor Receptor Associated Protein 2, Chain A"/>
    <property type="match status" value="1"/>
</dbReference>
<evidence type="ECO:0000313" key="3">
    <source>
        <dbReference type="Proteomes" id="UP000029120"/>
    </source>
</evidence>
<evidence type="ECO:0000313" key="2">
    <source>
        <dbReference type="EMBL" id="KFK22399.1"/>
    </source>
</evidence>
<proteinExistence type="predicted"/>
<dbReference type="PANTHER" id="PTHR46162:SF58">
    <property type="entry name" value="TRAF-LIKE FAMILY PROTEIN"/>
    <property type="match status" value="1"/>
</dbReference>
<dbReference type="Pfam" id="PF22486">
    <property type="entry name" value="MATH_2"/>
    <property type="match status" value="1"/>
</dbReference>
<reference evidence="3" key="1">
    <citation type="journal article" date="2015" name="Nat. Plants">
        <title>Genome expansion of Arabis alpina linked with retrotransposition and reduced symmetric DNA methylation.</title>
        <authorList>
            <person name="Willing E.M."/>
            <person name="Rawat V."/>
            <person name="Mandakova T."/>
            <person name="Maumus F."/>
            <person name="James G.V."/>
            <person name="Nordstroem K.J."/>
            <person name="Becker C."/>
            <person name="Warthmann N."/>
            <person name="Chica C."/>
            <person name="Szarzynska B."/>
            <person name="Zytnicki M."/>
            <person name="Albani M.C."/>
            <person name="Kiefer C."/>
            <person name="Bergonzi S."/>
            <person name="Castaings L."/>
            <person name="Mateos J.L."/>
            <person name="Berns M.C."/>
            <person name="Bujdoso N."/>
            <person name="Piofczyk T."/>
            <person name="de Lorenzo L."/>
            <person name="Barrero-Sicilia C."/>
            <person name="Mateos I."/>
            <person name="Piednoel M."/>
            <person name="Hagmann J."/>
            <person name="Chen-Min-Tao R."/>
            <person name="Iglesias-Fernandez R."/>
            <person name="Schuster S.C."/>
            <person name="Alonso-Blanco C."/>
            <person name="Roudier F."/>
            <person name="Carbonero P."/>
            <person name="Paz-Ares J."/>
            <person name="Davis S.J."/>
            <person name="Pecinka A."/>
            <person name="Quesneville H."/>
            <person name="Colot V."/>
            <person name="Lysak M.A."/>
            <person name="Weigel D."/>
            <person name="Coupland G."/>
            <person name="Schneeberger K."/>
        </authorList>
    </citation>
    <scope>NUCLEOTIDE SEQUENCE [LARGE SCALE GENOMIC DNA]</scope>
    <source>
        <strain evidence="3">cv. Pajares</strain>
    </source>
</reference>
<dbReference type="Proteomes" id="UP000029120">
    <property type="component" value="Unassembled WGS sequence"/>
</dbReference>
<accession>A0A087FXP7</accession>